<evidence type="ECO:0000256" key="2">
    <source>
        <dbReference type="ARBA" id="ARBA00022803"/>
    </source>
</evidence>
<protein>
    <submittedName>
        <fullName evidence="6">Tetratricopeptide repeat protein 5-like</fullName>
    </submittedName>
</protein>
<keyword evidence="5" id="KW-1185">Reference proteome</keyword>
<accession>A0ABM1M1M9</accession>
<evidence type="ECO:0000313" key="6">
    <source>
        <dbReference type="RefSeq" id="XP_017768479.1"/>
    </source>
</evidence>
<dbReference type="Pfam" id="PF13431">
    <property type="entry name" value="TPR_17"/>
    <property type="match status" value="1"/>
</dbReference>
<evidence type="ECO:0000259" key="4">
    <source>
        <dbReference type="Pfam" id="PF16669"/>
    </source>
</evidence>
<dbReference type="SMART" id="SM00028">
    <property type="entry name" value="TPR"/>
    <property type="match status" value="3"/>
</dbReference>
<dbReference type="InterPro" id="IPR051012">
    <property type="entry name" value="CellSynth/LPSAsmb/PSIAsmb"/>
</dbReference>
<dbReference type="Gene3D" id="2.40.50.550">
    <property type="match status" value="1"/>
</dbReference>
<dbReference type="SUPFAM" id="SSF48452">
    <property type="entry name" value="TPR-like"/>
    <property type="match status" value="1"/>
</dbReference>
<dbReference type="RefSeq" id="XP_017768479.1">
    <property type="nucleotide sequence ID" value="XM_017912990.1"/>
</dbReference>
<evidence type="ECO:0000256" key="3">
    <source>
        <dbReference type="PROSITE-ProRule" id="PRU00339"/>
    </source>
</evidence>
<dbReference type="Proteomes" id="UP000695000">
    <property type="component" value="Unplaced"/>
</dbReference>
<gene>
    <name evidence="6" type="primary">LOC108556754</name>
</gene>
<name>A0ABM1M1M9_NICVS</name>
<evidence type="ECO:0000313" key="5">
    <source>
        <dbReference type="Proteomes" id="UP000695000"/>
    </source>
</evidence>
<dbReference type="GeneID" id="108556754"/>
<sequence length="442" mass="50128">MSDDKNEEENDDPIRIIAQAVKSLYKFRDYYFEHHSIENADNRNSDIELELNKTLNLFDKYKDCAIKNDRGKYYYLKGYALNIVPKYSKEAEELLSKAIKLDPKIVEAWNELGDCYCKNNNLIEAINCFNKALNYGKNKVSLRNLSILERQRPAITAEDKINNIERGLMLAKEAVQLDPQDGHSWAVLGNAHLSAFFGISQNPKTLKQCLSAYNQAEKDVTAKCTADLHYNKAVMLKYEEEYLLAIDSFTKAVMYDPTWEQPKNKIKQLVKYLKEITDMVSSSGKMKSKKLQQLLQSVNSKLLGPYSGGSYSTPNGQSVTLQEVTVNELIGGFNEEKVVLGKVVCSVYNEETVPFTFCLVDKIGTCVVATIYNLANGRGVIIGDSVAIPEPYVTDVDFKYDGNEYKFRLIRIETPLVLVINGKKTSRDYQAGVQMSLFKKFD</sequence>
<dbReference type="InterPro" id="IPR038645">
    <property type="entry name" value="TTC5_OB_sf"/>
</dbReference>
<dbReference type="Gene3D" id="1.25.40.10">
    <property type="entry name" value="Tetratricopeptide repeat domain"/>
    <property type="match status" value="1"/>
</dbReference>
<feature type="repeat" description="TPR" evidence="3">
    <location>
        <begin position="106"/>
        <end position="139"/>
    </location>
</feature>
<dbReference type="PANTHER" id="PTHR45586:SF1">
    <property type="entry name" value="LIPOPOLYSACCHARIDE ASSEMBLY PROTEIN B"/>
    <property type="match status" value="1"/>
</dbReference>
<keyword evidence="2 3" id="KW-0802">TPR repeat</keyword>
<evidence type="ECO:0000256" key="1">
    <source>
        <dbReference type="ARBA" id="ARBA00022737"/>
    </source>
</evidence>
<dbReference type="InterPro" id="IPR019734">
    <property type="entry name" value="TPR_rpt"/>
</dbReference>
<keyword evidence="1" id="KW-0677">Repeat</keyword>
<reference evidence="6" key="1">
    <citation type="submission" date="2025-08" db="UniProtKB">
        <authorList>
            <consortium name="RefSeq"/>
        </authorList>
    </citation>
    <scope>IDENTIFICATION</scope>
    <source>
        <tissue evidence="6">Whole Larva</tissue>
    </source>
</reference>
<feature type="domain" description="Tetratricopeptide repeat protein 5 OB fold" evidence="4">
    <location>
        <begin position="321"/>
        <end position="431"/>
    </location>
</feature>
<proteinExistence type="predicted"/>
<dbReference type="InterPro" id="IPR032076">
    <property type="entry name" value="TTC5_OB"/>
</dbReference>
<organism evidence="5 6">
    <name type="scientific">Nicrophorus vespilloides</name>
    <name type="common">Boreal carrion beetle</name>
    <dbReference type="NCBI Taxonomy" id="110193"/>
    <lineage>
        <taxon>Eukaryota</taxon>
        <taxon>Metazoa</taxon>
        <taxon>Ecdysozoa</taxon>
        <taxon>Arthropoda</taxon>
        <taxon>Hexapoda</taxon>
        <taxon>Insecta</taxon>
        <taxon>Pterygota</taxon>
        <taxon>Neoptera</taxon>
        <taxon>Endopterygota</taxon>
        <taxon>Coleoptera</taxon>
        <taxon>Polyphaga</taxon>
        <taxon>Staphyliniformia</taxon>
        <taxon>Silphidae</taxon>
        <taxon>Nicrophorinae</taxon>
        <taxon>Nicrophorus</taxon>
    </lineage>
</organism>
<dbReference type="PANTHER" id="PTHR45586">
    <property type="entry name" value="TPR REPEAT-CONTAINING PROTEIN PA4667"/>
    <property type="match status" value="1"/>
</dbReference>
<dbReference type="Pfam" id="PF16669">
    <property type="entry name" value="TTC5_OB"/>
    <property type="match status" value="1"/>
</dbReference>
<dbReference type="InterPro" id="IPR011990">
    <property type="entry name" value="TPR-like_helical_dom_sf"/>
</dbReference>
<dbReference type="PROSITE" id="PS50005">
    <property type="entry name" value="TPR"/>
    <property type="match status" value="1"/>
</dbReference>